<evidence type="ECO:0000256" key="1">
    <source>
        <dbReference type="SAM" id="Phobius"/>
    </source>
</evidence>
<dbReference type="AlphaFoldDB" id="A0A6C0CPW3"/>
<protein>
    <submittedName>
        <fullName evidence="2">Uncharacterized protein</fullName>
    </submittedName>
</protein>
<organism evidence="2">
    <name type="scientific">viral metagenome</name>
    <dbReference type="NCBI Taxonomy" id="1070528"/>
    <lineage>
        <taxon>unclassified sequences</taxon>
        <taxon>metagenomes</taxon>
        <taxon>organismal metagenomes</taxon>
    </lineage>
</organism>
<evidence type="ECO:0000313" key="2">
    <source>
        <dbReference type="EMBL" id="QHT05729.1"/>
    </source>
</evidence>
<sequence length="44" mass="5115">MKILNNDIMYPAALMVFVLFMMMKYTTPDKKKEKYMMAGCGCGR</sequence>
<name>A0A6C0CPW3_9ZZZZ</name>
<keyword evidence="1" id="KW-0472">Membrane</keyword>
<keyword evidence="1" id="KW-0812">Transmembrane</keyword>
<proteinExistence type="predicted"/>
<keyword evidence="1" id="KW-1133">Transmembrane helix</keyword>
<dbReference type="EMBL" id="MN739458">
    <property type="protein sequence ID" value="QHT05729.1"/>
    <property type="molecule type" value="Genomic_DNA"/>
</dbReference>
<reference evidence="2" key="1">
    <citation type="journal article" date="2020" name="Nature">
        <title>Giant virus diversity and host interactions through global metagenomics.</title>
        <authorList>
            <person name="Schulz F."/>
            <person name="Roux S."/>
            <person name="Paez-Espino D."/>
            <person name="Jungbluth S."/>
            <person name="Walsh D.A."/>
            <person name="Denef V.J."/>
            <person name="McMahon K.D."/>
            <person name="Konstantinidis K.T."/>
            <person name="Eloe-Fadrosh E.A."/>
            <person name="Kyrpides N.C."/>
            <person name="Woyke T."/>
        </authorList>
    </citation>
    <scope>NUCLEOTIDE SEQUENCE</scope>
    <source>
        <strain evidence="2">GVMAG-M-3300021389-45</strain>
    </source>
</reference>
<feature type="transmembrane region" description="Helical" evidence="1">
    <location>
        <begin position="12"/>
        <end position="27"/>
    </location>
</feature>
<accession>A0A6C0CPW3</accession>